<sequence>MDIDVTPVYTPAPPRSQGFSQFDGDKGIYRIWKRQMSAMLLLHGYADMTRVVVAIAAGELGRLAEKVGSTVAEVWKVLDGHFEDPIFRARASERLENLEQGNKTQDRYIFEYRDQLQQAGGDSYPKDVKIRGLMRGLNDALYERMVTIPMSLTLTSQIESLRGVS</sequence>
<dbReference type="EMBL" id="JAWDJO010000355">
    <property type="protein sequence ID" value="KAL1887091.1"/>
    <property type="molecule type" value="Genomic_DNA"/>
</dbReference>
<dbReference type="InterPro" id="IPR005162">
    <property type="entry name" value="Retrotrans_gag_dom"/>
</dbReference>
<reference evidence="2 3" key="1">
    <citation type="journal article" date="2024" name="IMA Fungus">
        <title>IMA Genome - F19 : A genome assembly and annotation guide to empower mycologists, including annotated draft genome sequences of Ceratocystis pirilliformis, Diaporthe australafricana, Fusarium ophioides, Paecilomyces lecythidis, and Sporothrix stenoceras.</title>
        <authorList>
            <person name="Aylward J."/>
            <person name="Wilson A.M."/>
            <person name="Visagie C.M."/>
            <person name="Spraker J."/>
            <person name="Barnes I."/>
            <person name="Buitendag C."/>
            <person name="Ceriani C."/>
            <person name="Del Mar Angel L."/>
            <person name="du Plessis D."/>
            <person name="Fuchs T."/>
            <person name="Gasser K."/>
            <person name="Kramer D."/>
            <person name="Li W."/>
            <person name="Munsamy K."/>
            <person name="Piso A."/>
            <person name="Price J.L."/>
            <person name="Sonnekus B."/>
            <person name="Thomas C."/>
            <person name="van der Nest A."/>
            <person name="van Dijk A."/>
            <person name="van Heerden A."/>
            <person name="van Vuuren N."/>
            <person name="Yilmaz N."/>
            <person name="Duong T.A."/>
            <person name="van der Merwe N.A."/>
            <person name="Wingfield M.J."/>
            <person name="Wingfield B.D."/>
        </authorList>
    </citation>
    <scope>NUCLEOTIDE SEQUENCE [LARGE SCALE GENOMIC DNA]</scope>
    <source>
        <strain evidence="2 3">CMW 12675</strain>
    </source>
</reference>
<dbReference type="Proteomes" id="UP001583280">
    <property type="component" value="Unassembled WGS sequence"/>
</dbReference>
<evidence type="ECO:0000313" key="2">
    <source>
        <dbReference type="EMBL" id="KAL1887091.1"/>
    </source>
</evidence>
<accession>A0ABR3YFM4</accession>
<evidence type="ECO:0000313" key="3">
    <source>
        <dbReference type="Proteomes" id="UP001583280"/>
    </source>
</evidence>
<dbReference type="Pfam" id="PF03732">
    <property type="entry name" value="Retrotrans_gag"/>
    <property type="match status" value="1"/>
</dbReference>
<name>A0ABR3YFM4_9PEZI</name>
<feature type="domain" description="Retrotransposon gag" evidence="1">
    <location>
        <begin position="74"/>
        <end position="139"/>
    </location>
</feature>
<keyword evidence="3" id="KW-1185">Reference proteome</keyword>
<gene>
    <name evidence="2" type="ORF">Cpir12675_006696</name>
</gene>
<protein>
    <recommendedName>
        <fullName evidence="1">Retrotransposon gag domain-containing protein</fullName>
    </recommendedName>
</protein>
<evidence type="ECO:0000259" key="1">
    <source>
        <dbReference type="Pfam" id="PF03732"/>
    </source>
</evidence>
<proteinExistence type="predicted"/>
<comment type="caution">
    <text evidence="2">The sequence shown here is derived from an EMBL/GenBank/DDBJ whole genome shotgun (WGS) entry which is preliminary data.</text>
</comment>
<organism evidence="2 3">
    <name type="scientific">Ceratocystis pirilliformis</name>
    <dbReference type="NCBI Taxonomy" id="259994"/>
    <lineage>
        <taxon>Eukaryota</taxon>
        <taxon>Fungi</taxon>
        <taxon>Dikarya</taxon>
        <taxon>Ascomycota</taxon>
        <taxon>Pezizomycotina</taxon>
        <taxon>Sordariomycetes</taxon>
        <taxon>Hypocreomycetidae</taxon>
        <taxon>Microascales</taxon>
        <taxon>Ceratocystidaceae</taxon>
        <taxon>Ceratocystis</taxon>
    </lineage>
</organism>